<gene>
    <name evidence="1" type="ORF">NCTC10038_03656</name>
</gene>
<evidence type="ECO:0000313" key="1">
    <source>
        <dbReference type="EMBL" id="SQF92225.1"/>
    </source>
</evidence>
<protein>
    <submittedName>
        <fullName evidence="1">Uncharacterized protein</fullName>
    </submittedName>
</protein>
<evidence type="ECO:0000313" key="2">
    <source>
        <dbReference type="Proteomes" id="UP000248640"/>
    </source>
</evidence>
<accession>A0A3M3Y569</accession>
<dbReference type="AlphaFoldDB" id="A0A3M3Y569"/>
<dbReference type="GeneID" id="61639527"/>
<reference evidence="1 2" key="1">
    <citation type="submission" date="2018-06" db="EMBL/GenBank/DDBJ databases">
        <authorList>
            <consortium name="Pathogen Informatics"/>
            <person name="Doyle S."/>
        </authorList>
    </citation>
    <scope>NUCLEOTIDE SEQUENCE [LARGE SCALE GENOMIC DNA]</scope>
    <source>
        <strain evidence="1 2">NCTC10038</strain>
    </source>
</reference>
<proteinExistence type="predicted"/>
<dbReference type="RefSeq" id="WP_053256740.1">
    <property type="nucleotide sequence ID" value="NZ_CBCRXZ010000011.1"/>
</dbReference>
<dbReference type="Proteomes" id="UP000248640">
    <property type="component" value="Chromosome 1"/>
</dbReference>
<dbReference type="EMBL" id="LS483372">
    <property type="protein sequence ID" value="SQF92225.1"/>
    <property type="molecule type" value="Genomic_DNA"/>
</dbReference>
<organism evidence="1 2">
    <name type="scientific">Pseudomonas fluorescens</name>
    <dbReference type="NCBI Taxonomy" id="294"/>
    <lineage>
        <taxon>Bacteria</taxon>
        <taxon>Pseudomonadati</taxon>
        <taxon>Pseudomonadota</taxon>
        <taxon>Gammaproteobacteria</taxon>
        <taxon>Pseudomonadales</taxon>
        <taxon>Pseudomonadaceae</taxon>
        <taxon>Pseudomonas</taxon>
    </lineage>
</organism>
<sequence>MFKLLRWAFLLVVFTTVIGFVFLLGLSFGLSNNHDKFITETVPVLSMLGGWVAGIGALAAVLTTLWLADKQRRDDVENLRVSVRSAIADTGEGGWFIALGITSDGKRPVKVTSLSVQSPHARNYLHISQFWWGSDPLPAAMTYGDSISLHLAPGFDRQISGYVHQHCHGKTAGLQFVVSTTLHEFKASIDKNLLTLSD</sequence>
<name>A0A3M3Y569_PSEFL</name>